<evidence type="ECO:0000256" key="7">
    <source>
        <dbReference type="SAM" id="MobiDB-lite"/>
    </source>
</evidence>
<evidence type="ECO:0000256" key="1">
    <source>
        <dbReference type="ARBA" id="ARBA00004370"/>
    </source>
</evidence>
<dbReference type="InterPro" id="IPR013083">
    <property type="entry name" value="Znf_RING/FYVE/PHD"/>
</dbReference>
<keyword evidence="3" id="KW-0863">Zinc-finger</keyword>
<keyword evidence="4" id="KW-0862">Zinc</keyword>
<feature type="coiled-coil region" evidence="6">
    <location>
        <begin position="111"/>
        <end position="138"/>
    </location>
</feature>
<feature type="region of interest" description="Disordered" evidence="7">
    <location>
        <begin position="292"/>
        <end position="315"/>
    </location>
</feature>
<organism evidence="9 10">
    <name type="scientific">Puccinia sorghi</name>
    <dbReference type="NCBI Taxonomy" id="27349"/>
    <lineage>
        <taxon>Eukaryota</taxon>
        <taxon>Fungi</taxon>
        <taxon>Dikarya</taxon>
        <taxon>Basidiomycota</taxon>
        <taxon>Pucciniomycotina</taxon>
        <taxon>Pucciniomycetes</taxon>
        <taxon>Pucciniales</taxon>
        <taxon>Pucciniaceae</taxon>
        <taxon>Puccinia</taxon>
    </lineage>
</organism>
<comment type="caution">
    <text evidence="9">The sequence shown here is derived from an EMBL/GenBank/DDBJ whole genome shotgun (WGS) entry which is preliminary data.</text>
</comment>
<evidence type="ECO:0000256" key="3">
    <source>
        <dbReference type="ARBA" id="ARBA00022771"/>
    </source>
</evidence>
<dbReference type="GO" id="GO:0007032">
    <property type="term" value="P:endosome organization"/>
    <property type="evidence" value="ECO:0007669"/>
    <property type="project" value="TreeGrafter"/>
</dbReference>
<feature type="domain" description="RING-type" evidence="8">
    <location>
        <begin position="229"/>
        <end position="264"/>
    </location>
</feature>
<dbReference type="GO" id="GO:0030674">
    <property type="term" value="F:protein-macromolecule adaptor activity"/>
    <property type="evidence" value="ECO:0007669"/>
    <property type="project" value="TreeGrafter"/>
</dbReference>
<evidence type="ECO:0000313" key="10">
    <source>
        <dbReference type="Proteomes" id="UP000037035"/>
    </source>
</evidence>
<evidence type="ECO:0000256" key="5">
    <source>
        <dbReference type="ARBA" id="ARBA00023136"/>
    </source>
</evidence>
<evidence type="ECO:0000256" key="2">
    <source>
        <dbReference type="ARBA" id="ARBA00022723"/>
    </source>
</evidence>
<keyword evidence="6" id="KW-0175">Coiled coil</keyword>
<feature type="compositionally biased region" description="Basic and acidic residues" evidence="7">
    <location>
        <begin position="1"/>
        <end position="10"/>
    </location>
</feature>
<dbReference type="VEuPathDB" id="FungiDB:VP01_2344g3"/>
<protein>
    <recommendedName>
        <fullName evidence="8">RING-type domain-containing protein</fullName>
    </recommendedName>
</protein>
<dbReference type="OrthoDB" id="26184at2759"/>
<evidence type="ECO:0000313" key="9">
    <source>
        <dbReference type="EMBL" id="KNZ56684.1"/>
    </source>
</evidence>
<dbReference type="PANTHER" id="PTHR23323">
    <property type="entry name" value="VACUOLAR PROTEIN SORTING-ASSOCIATED PROTEIN"/>
    <property type="match status" value="1"/>
</dbReference>
<proteinExistence type="predicted"/>
<reference evidence="9 10" key="1">
    <citation type="submission" date="2015-08" db="EMBL/GenBank/DDBJ databases">
        <title>Next Generation Sequencing and Analysis of the Genome of Puccinia sorghi L Schw, the Causal Agent of Maize Common Rust.</title>
        <authorList>
            <person name="Rochi L."/>
            <person name="Burguener G."/>
            <person name="Darino M."/>
            <person name="Turjanski A."/>
            <person name="Kreff E."/>
            <person name="Dieguez M.J."/>
            <person name="Sacco F."/>
        </authorList>
    </citation>
    <scope>NUCLEOTIDE SEQUENCE [LARGE SCALE GENOMIC DNA]</scope>
    <source>
        <strain evidence="9 10">RO10H11247</strain>
    </source>
</reference>
<dbReference type="GO" id="GO:0048284">
    <property type="term" value="P:organelle fusion"/>
    <property type="evidence" value="ECO:0007669"/>
    <property type="project" value="TreeGrafter"/>
</dbReference>
<dbReference type="PANTHER" id="PTHR23323:SF24">
    <property type="entry name" value="VACUOLAR PROTEIN SORTING-ASSOCIATED PROTEIN 11 HOMOLOG"/>
    <property type="match status" value="1"/>
</dbReference>
<keyword evidence="5" id="KW-0472">Membrane</keyword>
<evidence type="ECO:0000256" key="4">
    <source>
        <dbReference type="ARBA" id="ARBA00022833"/>
    </source>
</evidence>
<dbReference type="CDD" id="cd16688">
    <property type="entry name" value="RING-H2_Vps11"/>
    <property type="match status" value="1"/>
</dbReference>
<keyword evidence="10" id="KW-1185">Reference proteome</keyword>
<feature type="region of interest" description="Disordered" evidence="7">
    <location>
        <begin position="1"/>
        <end position="34"/>
    </location>
</feature>
<accession>A0A0L6V7I2</accession>
<evidence type="ECO:0000256" key="6">
    <source>
        <dbReference type="SAM" id="Coils"/>
    </source>
</evidence>
<dbReference type="GO" id="GO:0005768">
    <property type="term" value="C:endosome"/>
    <property type="evidence" value="ECO:0007669"/>
    <property type="project" value="TreeGrafter"/>
</dbReference>
<dbReference type="Pfam" id="PF17122">
    <property type="entry name" value="zf-C3H2C3"/>
    <property type="match status" value="1"/>
</dbReference>
<dbReference type="Proteomes" id="UP000037035">
    <property type="component" value="Unassembled WGS sequence"/>
</dbReference>
<keyword evidence="2" id="KW-0479">Metal-binding</keyword>
<dbReference type="Gene3D" id="3.30.40.10">
    <property type="entry name" value="Zinc/RING finger domain, C3HC4 (zinc finger)"/>
    <property type="match status" value="1"/>
</dbReference>
<dbReference type="GO" id="GO:0008270">
    <property type="term" value="F:zinc ion binding"/>
    <property type="evidence" value="ECO:0007669"/>
    <property type="project" value="UniProtKB-KW"/>
</dbReference>
<name>A0A0L6V7I2_9BASI</name>
<sequence length="353" mass="40524">MWEEKRDPDSFVHVSSVNAPREVETTMEPSDEEDREAVWGTLLELYLAISAEAVEGRERMRSRALSLLSKGAEGSKLRYEPTQALIVCLTHDFVPGIVLLYDRLGMVEDILRFWIERAEDDEDEADEAQARIFETLEKYGDQHPELYPIALRRKILSPIEVIEILSKPGSCASIGTVKKYLLNQVLNQKHQINSDMELINSYRKEIDKNRSKLESLADKPQIFHLNNKCASCMTMLDLPVVHFMCHHSYHQRCLGDHESCLKCGHERKAEAGQPDDAIKEMMALIRRNKSFIDPDNLHPQQQQQQQHQHQHQLAAAGATLDARLHEHRFFIDEVHESDDPFSFIASSFSKGLL</sequence>
<dbReference type="GO" id="GO:0007033">
    <property type="term" value="P:vacuole organization"/>
    <property type="evidence" value="ECO:0007669"/>
    <property type="project" value="TreeGrafter"/>
</dbReference>
<evidence type="ECO:0000259" key="8">
    <source>
        <dbReference type="Pfam" id="PF17122"/>
    </source>
</evidence>
<dbReference type="GO" id="GO:0030897">
    <property type="term" value="C:HOPS complex"/>
    <property type="evidence" value="ECO:0007669"/>
    <property type="project" value="TreeGrafter"/>
</dbReference>
<dbReference type="AlphaFoldDB" id="A0A0L6V7I2"/>
<dbReference type="STRING" id="27349.A0A0L6V7I2"/>
<dbReference type="GO" id="GO:0006904">
    <property type="term" value="P:vesicle docking involved in exocytosis"/>
    <property type="evidence" value="ECO:0007669"/>
    <property type="project" value="TreeGrafter"/>
</dbReference>
<gene>
    <name evidence="9" type="ORF">VP01_2344g3</name>
</gene>
<dbReference type="InterPro" id="IPR001841">
    <property type="entry name" value="Znf_RING"/>
</dbReference>
<dbReference type="EMBL" id="LAVV01007219">
    <property type="protein sequence ID" value="KNZ56684.1"/>
    <property type="molecule type" value="Genomic_DNA"/>
</dbReference>
<comment type="subcellular location">
    <subcellularLocation>
        <location evidence="1">Membrane</location>
    </subcellularLocation>
</comment>